<dbReference type="EMBL" id="OU892281">
    <property type="protein sequence ID" value="CAG9769294.1"/>
    <property type="molecule type" value="Genomic_DNA"/>
</dbReference>
<proteinExistence type="predicted"/>
<dbReference type="OrthoDB" id="5986443at2759"/>
<keyword evidence="2" id="KW-1185">Reference proteome</keyword>
<name>A0A9N9MSC8_9CUCU</name>
<reference evidence="1" key="1">
    <citation type="submission" date="2022-01" db="EMBL/GenBank/DDBJ databases">
        <authorList>
            <person name="King R."/>
        </authorList>
    </citation>
    <scope>NUCLEOTIDE SEQUENCE</scope>
</reference>
<evidence type="ECO:0000313" key="1">
    <source>
        <dbReference type="EMBL" id="CAG9769294.1"/>
    </source>
</evidence>
<dbReference type="AlphaFoldDB" id="A0A9N9MSC8"/>
<accession>A0A9N9MSC8</accession>
<organism evidence="1 2">
    <name type="scientific">Ceutorhynchus assimilis</name>
    <name type="common">cabbage seed weevil</name>
    <dbReference type="NCBI Taxonomy" id="467358"/>
    <lineage>
        <taxon>Eukaryota</taxon>
        <taxon>Metazoa</taxon>
        <taxon>Ecdysozoa</taxon>
        <taxon>Arthropoda</taxon>
        <taxon>Hexapoda</taxon>
        <taxon>Insecta</taxon>
        <taxon>Pterygota</taxon>
        <taxon>Neoptera</taxon>
        <taxon>Endopterygota</taxon>
        <taxon>Coleoptera</taxon>
        <taxon>Polyphaga</taxon>
        <taxon>Cucujiformia</taxon>
        <taxon>Curculionidae</taxon>
        <taxon>Ceutorhynchinae</taxon>
        <taxon>Ceutorhynchus</taxon>
    </lineage>
</organism>
<evidence type="ECO:0000313" key="2">
    <source>
        <dbReference type="Proteomes" id="UP001152799"/>
    </source>
</evidence>
<sequence length="185" mass="20769">MAAIYSFSSTGKNYSKLPPDQVIEMTMNKQSKNRRTGGWVEFSKNLSMIAISILSRPFVLYIRQQLQETICLKKPLYRHPELGPSRLKKDVEVTSSVKVALEEWDADPWDLTRPILCTGQPATTGVLNSLRTDHEDGNSMSETFATKTVPNKPKQQLRKSVNHAGTKQVVDLLTTGQNSTMTLED</sequence>
<dbReference type="Proteomes" id="UP001152799">
    <property type="component" value="Chromosome 5"/>
</dbReference>
<protein>
    <submittedName>
        <fullName evidence="1">Uncharacterized protein</fullName>
    </submittedName>
</protein>
<gene>
    <name evidence="1" type="ORF">CEUTPL_LOCUS9807</name>
</gene>